<accession>A0ABQ4Z4S1</accession>
<keyword evidence="2" id="KW-1185">Reference proteome</keyword>
<name>A0ABQ4Z4S1_9ASTR</name>
<gene>
    <name evidence="1" type="ORF">Tco_0750767</name>
</gene>
<evidence type="ECO:0000313" key="2">
    <source>
        <dbReference type="Proteomes" id="UP001151760"/>
    </source>
</evidence>
<dbReference type="EMBL" id="BQNB010010958">
    <property type="protein sequence ID" value="GJS84226.1"/>
    <property type="molecule type" value="Genomic_DNA"/>
</dbReference>
<protein>
    <recommendedName>
        <fullName evidence="3">Retrotransposon gag domain-containing protein</fullName>
    </recommendedName>
</protein>
<dbReference type="Proteomes" id="UP001151760">
    <property type="component" value="Unassembled WGS sequence"/>
</dbReference>
<reference evidence="1" key="1">
    <citation type="journal article" date="2022" name="Int. J. Mol. Sci.">
        <title>Draft Genome of Tanacetum Coccineum: Genomic Comparison of Closely Related Tanacetum-Family Plants.</title>
        <authorList>
            <person name="Yamashiro T."/>
            <person name="Shiraishi A."/>
            <person name="Nakayama K."/>
            <person name="Satake H."/>
        </authorList>
    </citation>
    <scope>NUCLEOTIDE SEQUENCE</scope>
</reference>
<organism evidence="1 2">
    <name type="scientific">Tanacetum coccineum</name>
    <dbReference type="NCBI Taxonomy" id="301880"/>
    <lineage>
        <taxon>Eukaryota</taxon>
        <taxon>Viridiplantae</taxon>
        <taxon>Streptophyta</taxon>
        <taxon>Embryophyta</taxon>
        <taxon>Tracheophyta</taxon>
        <taxon>Spermatophyta</taxon>
        <taxon>Magnoliopsida</taxon>
        <taxon>eudicotyledons</taxon>
        <taxon>Gunneridae</taxon>
        <taxon>Pentapetalae</taxon>
        <taxon>asterids</taxon>
        <taxon>campanulids</taxon>
        <taxon>Asterales</taxon>
        <taxon>Asteraceae</taxon>
        <taxon>Asteroideae</taxon>
        <taxon>Anthemideae</taxon>
        <taxon>Anthemidinae</taxon>
        <taxon>Tanacetum</taxon>
    </lineage>
</organism>
<evidence type="ECO:0008006" key="3">
    <source>
        <dbReference type="Google" id="ProtNLM"/>
    </source>
</evidence>
<reference evidence="1" key="2">
    <citation type="submission" date="2022-01" db="EMBL/GenBank/DDBJ databases">
        <authorList>
            <person name="Yamashiro T."/>
            <person name="Shiraishi A."/>
            <person name="Satake H."/>
            <person name="Nakayama K."/>
        </authorList>
    </citation>
    <scope>NUCLEOTIDE SEQUENCE</scope>
</reference>
<comment type="caution">
    <text evidence="1">The sequence shown here is derived from an EMBL/GenBank/DDBJ whole genome shotgun (WGS) entry which is preliminary data.</text>
</comment>
<sequence length="265" mass="30649">MKFVVQNFKQINAMYSAFFSKRKEVNPTLAYNNDDHLVIEPWRSDSKGSPEEVIRRAPEETTLQVKPSKKSRFTTKNIDNLPKQRPVSNDDFYNKPFTFTEHKRMYATWWHHLSRRESETMTCQMGSSVHGNYGRAQAARAGLMSFLSYYSEWSCPVLTQAEILGIRQRSDESLRDYLGRFGKETLHMTDRSDGMMMGAFISGLCLGRLFKDLIARPPASMEDLFMQAHNFIRSDEANTKNQLRDGRWGITKGRHVTTVTLSRLV</sequence>
<proteinExistence type="predicted"/>
<evidence type="ECO:0000313" key="1">
    <source>
        <dbReference type="EMBL" id="GJS84226.1"/>
    </source>
</evidence>